<feature type="chain" id="PRO_5012426361" description="FimV N-terminal domain-containing protein" evidence="2">
    <location>
        <begin position="30"/>
        <end position="943"/>
    </location>
</feature>
<feature type="compositionally biased region" description="Basic and acidic residues" evidence="1">
    <location>
        <begin position="374"/>
        <end position="417"/>
    </location>
</feature>
<keyword evidence="2" id="KW-0732">Signal</keyword>
<comment type="caution">
    <text evidence="4">The sequence shown here is derived from an EMBL/GenBank/DDBJ whole genome shotgun (WGS) entry which is preliminary data.</text>
</comment>
<feature type="compositionally biased region" description="Low complexity" evidence="1">
    <location>
        <begin position="590"/>
        <end position="607"/>
    </location>
</feature>
<dbReference type="NCBIfam" id="TIGR03504">
    <property type="entry name" value="FimV_Cterm"/>
    <property type="match status" value="1"/>
</dbReference>
<dbReference type="Gene3D" id="1.20.58.2200">
    <property type="match status" value="1"/>
</dbReference>
<proteinExistence type="predicted"/>
<feature type="compositionally biased region" description="Basic and acidic residues" evidence="1">
    <location>
        <begin position="575"/>
        <end position="584"/>
    </location>
</feature>
<feature type="region of interest" description="Disordered" evidence="1">
    <location>
        <begin position="734"/>
        <end position="765"/>
    </location>
</feature>
<dbReference type="AlphaFoldDB" id="A0A2A2T8P5"/>
<reference evidence="4 5" key="1">
    <citation type="submission" date="2017-08" db="EMBL/GenBank/DDBJ databases">
        <title>WGS of Clinical strains of the CDC Group NO-1 linked to zoonotic infections in humans.</title>
        <authorList>
            <person name="Bernier A.-M."/>
            <person name="Bernard K."/>
        </authorList>
    </citation>
    <scope>NUCLEOTIDE SEQUENCE [LARGE SCALE GENOMIC DNA]</scope>
    <source>
        <strain evidence="4 5">NML91-0035</strain>
    </source>
</reference>
<dbReference type="Gene3D" id="3.10.350.10">
    <property type="entry name" value="LysM domain"/>
    <property type="match status" value="1"/>
</dbReference>
<evidence type="ECO:0000313" key="4">
    <source>
        <dbReference type="EMBL" id="PAX18410.1"/>
    </source>
</evidence>
<dbReference type="Proteomes" id="UP000217780">
    <property type="component" value="Unassembled WGS sequence"/>
</dbReference>
<feature type="region of interest" description="Disordered" evidence="1">
    <location>
        <begin position="226"/>
        <end position="247"/>
    </location>
</feature>
<dbReference type="EMBL" id="NTBI01000001">
    <property type="protein sequence ID" value="PAX18410.1"/>
    <property type="molecule type" value="Genomic_DNA"/>
</dbReference>
<feature type="region of interest" description="Disordered" evidence="1">
    <location>
        <begin position="332"/>
        <end position="516"/>
    </location>
</feature>
<feature type="compositionally biased region" description="Pro residues" evidence="1">
    <location>
        <begin position="485"/>
        <end position="515"/>
    </location>
</feature>
<feature type="compositionally biased region" description="Low complexity" evidence="1">
    <location>
        <begin position="143"/>
        <end position="155"/>
    </location>
</feature>
<name>A0A2A2T8P5_9BURK</name>
<protein>
    <recommendedName>
        <fullName evidence="3">FimV N-terminal domain-containing protein</fullName>
    </recommendedName>
</protein>
<dbReference type="Pfam" id="PF25800">
    <property type="entry name" value="FimV_N"/>
    <property type="match status" value="1"/>
</dbReference>
<dbReference type="InterPro" id="IPR038440">
    <property type="entry name" value="FimV_C_sf"/>
</dbReference>
<evidence type="ECO:0000256" key="1">
    <source>
        <dbReference type="SAM" id="MobiDB-lite"/>
    </source>
</evidence>
<feature type="domain" description="FimV N-terminal" evidence="3">
    <location>
        <begin position="30"/>
        <end position="137"/>
    </location>
</feature>
<dbReference type="CDD" id="cd00118">
    <property type="entry name" value="LysM"/>
    <property type="match status" value="1"/>
</dbReference>
<dbReference type="InterPro" id="IPR020011">
    <property type="entry name" value="FimV_C"/>
</dbReference>
<feature type="compositionally biased region" description="Low complexity" evidence="1">
    <location>
        <begin position="420"/>
        <end position="457"/>
    </location>
</feature>
<evidence type="ECO:0000313" key="5">
    <source>
        <dbReference type="Proteomes" id="UP000217780"/>
    </source>
</evidence>
<accession>A0A2A2T8P5</accession>
<evidence type="ECO:0000256" key="2">
    <source>
        <dbReference type="SAM" id="SignalP"/>
    </source>
</evidence>
<organism evidence="4 5">
    <name type="scientific">Vandammella animalimorsus</name>
    <dbReference type="NCBI Taxonomy" id="2029117"/>
    <lineage>
        <taxon>Bacteria</taxon>
        <taxon>Pseudomonadati</taxon>
        <taxon>Pseudomonadota</taxon>
        <taxon>Betaproteobacteria</taxon>
        <taxon>Burkholderiales</taxon>
        <taxon>Comamonadaceae</taxon>
        <taxon>Vandammella</taxon>
    </lineage>
</organism>
<feature type="region of interest" description="Disordered" evidence="1">
    <location>
        <begin position="143"/>
        <end position="201"/>
    </location>
</feature>
<feature type="region of interest" description="Disordered" evidence="1">
    <location>
        <begin position="575"/>
        <end position="612"/>
    </location>
</feature>
<feature type="compositionally biased region" description="Low complexity" evidence="1">
    <location>
        <begin position="734"/>
        <end position="744"/>
    </location>
</feature>
<dbReference type="NCBIfam" id="TIGR03505">
    <property type="entry name" value="FimV_core"/>
    <property type="match status" value="1"/>
</dbReference>
<dbReference type="InterPro" id="IPR036779">
    <property type="entry name" value="LysM_dom_sf"/>
</dbReference>
<gene>
    <name evidence="4" type="ORF">CLI92_00785</name>
</gene>
<feature type="signal peptide" evidence="2">
    <location>
        <begin position="1"/>
        <end position="29"/>
    </location>
</feature>
<evidence type="ECO:0000259" key="3">
    <source>
        <dbReference type="Pfam" id="PF25800"/>
    </source>
</evidence>
<sequence>MAYTHHWKHSVLTAAALLAAGLHGSNAWALTLGQIRVQSHLGEPLRATIPVTNLTRDEAESLQANPASPDVFNAHGANYSAIMTQLKVKLQRRADGSAVLQLSTSAPVNEPFLDLVLSTTWNGGNAVRSYALLLDPPTSTRAAPAVQTAQAGAVPSQTGALPAFEPAPVAASGQPSTSYQRAQEWMRSKGHVSSGSATSRRRVSATIPAPVAAPVAAAPTAVTRTRAPAPMAQHTPSSARSGSVTTRRGDTAGAIARRNLPANVSLDQMLVALQRANPHAFIQGNVNLLRAGVTLEIPDAGEAQSVSAKEARRLISAQTRNFNQYRGRIAHRAPAARVAPQPKDTTSGQVTAPPVVAPPPQPDTLVLTQPQADAARKAEEERIAAQRQREEDAARKKEAEDNASKIEEMQRLLDEANKQSSSSSPAAGDGGSASAAPGADSGMGIPVEAQPPIALPQEPAPAPADAGDSGMAGTQEVMPDAQAPIVPPVEPAEPVAPPPPPPPPPAPVPPPPPPETSLLDDYMPYLPYLGGGLLALLLGYGFYRYRRNRGEGDVVYENSGNIPDSFFASGSRNDAAHADHEHADSAITKSGTTGMSTGVSSMSYSPSQIDATGEGDPVLEADVLLAYGRDQQAEEVLKEAEVNNPTRAAIKVRLAEIYASRQDKVAFEAKANEIARLTQQSGADWIKVAEIGRTLDPANALYQTAVAQTPLADPNAGADSSILSGFGPLSGLDFDFQSSSQSPSTKQTGLDIDSRQGMSSGVPPLSDLDLSLDSLNTSATTALPVSDSAAAPLDLDFNAMPPASPAADSDTGLSSGSLPNLDAPVSTVTAPATAPLLDLPTDLAPAGPVVKDTPPPSLDLDLSDLQFDAPPQTSAKEESMLADLDLQDGGTVADNPLATKLALAKEFSALGDNEGAQALAREVLEQADGELKEKAQALLKELG</sequence>
<feature type="compositionally biased region" description="Polar residues" evidence="1">
    <location>
        <begin position="234"/>
        <end position="246"/>
    </location>
</feature>
<dbReference type="InterPro" id="IPR018392">
    <property type="entry name" value="LysM"/>
</dbReference>
<dbReference type="InterPro" id="IPR020012">
    <property type="entry name" value="LysM_FimV"/>
</dbReference>
<dbReference type="InterPro" id="IPR057840">
    <property type="entry name" value="FimV_N"/>
</dbReference>